<sequence>MRVDLKRGEHEARGSRARDASFGASFKLNQQSSPSLHFDCCYMRLTAAFTVLPAISHTFAFSWSRNDVSRLPDHPEPEDLTSTDMGLDKDVIGFVDSRYMRKPDCFRRAARRIRVRCDEIDLDADQRVKAAISMTLCELRTAEFHSIPLECEVFSEEGGLSDRALHGICVEALARSTQSWASYSGYLREIPQLCSAYQRSNEKGTRVATDGPTCTYLSISRPRTRDLQECYDREDCIYPSSYATRRKRGRGAVSLAIITFRETPNLL</sequence>
<keyword evidence="2" id="KW-1185">Reference proteome</keyword>
<evidence type="ECO:0000313" key="2">
    <source>
        <dbReference type="Proteomes" id="UP001207468"/>
    </source>
</evidence>
<comment type="caution">
    <text evidence="1">The sequence shown here is derived from an EMBL/GenBank/DDBJ whole genome shotgun (WGS) entry which is preliminary data.</text>
</comment>
<proteinExistence type="predicted"/>
<gene>
    <name evidence="1" type="ORF">F5148DRAFT_266572</name>
</gene>
<evidence type="ECO:0000313" key="1">
    <source>
        <dbReference type="EMBL" id="KAI9511671.1"/>
    </source>
</evidence>
<dbReference type="Proteomes" id="UP001207468">
    <property type="component" value="Unassembled WGS sequence"/>
</dbReference>
<dbReference type="EMBL" id="JAGFNK010000019">
    <property type="protein sequence ID" value="KAI9511671.1"/>
    <property type="molecule type" value="Genomic_DNA"/>
</dbReference>
<name>A0ACC0UJD6_9AGAM</name>
<protein>
    <submittedName>
        <fullName evidence="1">Uncharacterized protein</fullName>
    </submittedName>
</protein>
<reference evidence="1" key="1">
    <citation type="submission" date="2021-03" db="EMBL/GenBank/DDBJ databases">
        <title>Evolutionary priming and transition to the ectomycorrhizal habit in an iconic lineage of mushroom-forming fungi: is preadaptation a requirement?</title>
        <authorList>
            <consortium name="DOE Joint Genome Institute"/>
            <person name="Looney B.P."/>
            <person name="Miyauchi S."/>
            <person name="Morin E."/>
            <person name="Drula E."/>
            <person name="Courty P.E."/>
            <person name="Chicoki N."/>
            <person name="Fauchery L."/>
            <person name="Kohler A."/>
            <person name="Kuo A."/>
            <person name="LaButti K."/>
            <person name="Pangilinan J."/>
            <person name="Lipzen A."/>
            <person name="Riley R."/>
            <person name="Andreopoulos W."/>
            <person name="He G."/>
            <person name="Johnson J."/>
            <person name="Barry K.W."/>
            <person name="Grigoriev I.V."/>
            <person name="Nagy L."/>
            <person name="Hibbett D."/>
            <person name="Henrissat B."/>
            <person name="Matheny P.B."/>
            <person name="Labbe J."/>
            <person name="Martin A.F."/>
        </authorList>
    </citation>
    <scope>NUCLEOTIDE SEQUENCE</scope>
    <source>
        <strain evidence="1">BPL698</strain>
    </source>
</reference>
<organism evidence="1 2">
    <name type="scientific">Russula earlei</name>
    <dbReference type="NCBI Taxonomy" id="71964"/>
    <lineage>
        <taxon>Eukaryota</taxon>
        <taxon>Fungi</taxon>
        <taxon>Dikarya</taxon>
        <taxon>Basidiomycota</taxon>
        <taxon>Agaricomycotina</taxon>
        <taxon>Agaricomycetes</taxon>
        <taxon>Russulales</taxon>
        <taxon>Russulaceae</taxon>
        <taxon>Russula</taxon>
    </lineage>
</organism>
<accession>A0ACC0UJD6</accession>